<proteinExistence type="predicted"/>
<dbReference type="RefSeq" id="WP_032983855.1">
    <property type="nucleotide sequence ID" value="NZ_CAKW01000002.1"/>
</dbReference>
<protein>
    <submittedName>
        <fullName evidence="1">Uncharacterized protein</fullName>
    </submittedName>
</protein>
<organism evidence="1 2">
    <name type="scientific">Cronobacter condimenti 1330</name>
    <dbReference type="NCBI Taxonomy" id="1073999"/>
    <lineage>
        <taxon>Bacteria</taxon>
        <taxon>Pseudomonadati</taxon>
        <taxon>Pseudomonadota</taxon>
        <taxon>Gammaproteobacteria</taxon>
        <taxon>Enterobacterales</taxon>
        <taxon>Enterobacteriaceae</taxon>
        <taxon>Cronobacter</taxon>
    </lineage>
</organism>
<evidence type="ECO:0000313" key="2">
    <source>
        <dbReference type="Proteomes" id="UP000067320"/>
    </source>
</evidence>
<reference evidence="1 2" key="3">
    <citation type="journal article" date="2016" name="Genome Announc.">
        <title>Fully Closed Genome Sequences of Five Type Strains of the Genus Cronobacter and One Cronobacter sakazakii Strain.</title>
        <authorList>
            <person name="Moine D."/>
            <person name="Kassam M."/>
            <person name="Baert L."/>
            <person name="Tang Y."/>
            <person name="Barretto C."/>
            <person name="Ngom Bru C."/>
            <person name="Klijn A."/>
            <person name="Descombes P."/>
        </authorList>
    </citation>
    <scope>NUCLEOTIDE SEQUENCE [LARGE SCALE GENOMIC DNA]</scope>
    <source>
        <strain evidence="1 2">LMG 26250</strain>
    </source>
</reference>
<gene>
    <name evidence="1" type="ORF">AFK62_00595</name>
</gene>
<sequence>MTNKIIFDEAIYPMAWRLNSEDCRLPPEDKRKIVLLNEHESENLWDLLLPFKKLMDIHASFMTVLEKKELDFDEVEESAMFFSEKLKGVSILFFFWGRSDCAIVPSDIFIKSWDDFFYPSDETCIIVMPNKNNIIYSYEENFFYSERLT</sequence>
<name>A0ABN4IB76_9ENTR</name>
<evidence type="ECO:0000313" key="1">
    <source>
        <dbReference type="EMBL" id="ALB61114.1"/>
    </source>
</evidence>
<reference evidence="2" key="1">
    <citation type="submission" date="2015-07" db="EMBL/GenBank/DDBJ databases">
        <authorList>
            <person name="Moine D."/>
            <person name="Kassam M."/>
        </authorList>
    </citation>
    <scope>NUCLEOTIDE SEQUENCE [LARGE SCALE GENOMIC DNA]</scope>
    <source>
        <strain evidence="2">LMG 26250</strain>
    </source>
</reference>
<keyword evidence="2" id="KW-1185">Reference proteome</keyword>
<dbReference type="EMBL" id="CP012264">
    <property type="protein sequence ID" value="ALB61114.1"/>
    <property type="molecule type" value="Genomic_DNA"/>
</dbReference>
<dbReference type="Proteomes" id="UP000067320">
    <property type="component" value="Chromosome"/>
</dbReference>
<reference evidence="2" key="2">
    <citation type="submission" date="2015-09" db="EMBL/GenBank/DDBJ databases">
        <title>Cronobacter genome sequencing and assembly.</title>
        <authorList>
            <person name="Descombes P."/>
            <person name="Baert L."/>
            <person name="Ngom-Bru C."/>
            <person name="Barretto C."/>
        </authorList>
    </citation>
    <scope>NUCLEOTIDE SEQUENCE [LARGE SCALE GENOMIC DNA]</scope>
    <source>
        <strain evidence="2">LMG 26250</strain>
    </source>
</reference>
<accession>A0ABN4IB76</accession>